<feature type="compositionally biased region" description="Basic residues" evidence="2">
    <location>
        <begin position="442"/>
        <end position="452"/>
    </location>
</feature>
<keyword evidence="1" id="KW-0813">Transport</keyword>
<evidence type="ECO:0000256" key="3">
    <source>
        <dbReference type="SAM" id="Phobius"/>
    </source>
</evidence>
<feature type="domain" description="Peptidase M56" evidence="4">
    <location>
        <begin position="37"/>
        <end position="255"/>
    </location>
</feature>
<gene>
    <name evidence="5" type="ORF">K8344_07025</name>
</gene>
<dbReference type="EMBL" id="JAIRBB010000004">
    <property type="protein sequence ID" value="MCG2430868.1"/>
    <property type="molecule type" value="Genomic_DNA"/>
</dbReference>
<evidence type="ECO:0000259" key="4">
    <source>
        <dbReference type="Pfam" id="PF05569"/>
    </source>
</evidence>
<feature type="compositionally biased region" description="Polar residues" evidence="2">
    <location>
        <begin position="487"/>
        <end position="501"/>
    </location>
</feature>
<protein>
    <submittedName>
        <fullName evidence="5">M48 family metalloprotease</fullName>
        <ecNumber evidence="5">3.4.24.-</ecNumber>
    </submittedName>
</protein>
<keyword evidence="6" id="KW-1185">Reference proteome</keyword>
<dbReference type="RefSeq" id="WP_237608032.1">
    <property type="nucleotide sequence ID" value="NZ_JAIRBB010000004.1"/>
</dbReference>
<dbReference type="InterPro" id="IPR039426">
    <property type="entry name" value="TonB-dep_rcpt-like"/>
</dbReference>
<feature type="compositionally biased region" description="Basic and acidic residues" evidence="2">
    <location>
        <begin position="453"/>
        <end position="467"/>
    </location>
</feature>
<feature type="transmembrane region" description="Helical" evidence="3">
    <location>
        <begin position="91"/>
        <end position="118"/>
    </location>
</feature>
<keyword evidence="5" id="KW-0482">Metalloprotease</keyword>
<dbReference type="InterPro" id="IPR052173">
    <property type="entry name" value="Beta-lactam_resp_regulator"/>
</dbReference>
<dbReference type="InterPro" id="IPR008756">
    <property type="entry name" value="Peptidase_M56"/>
</dbReference>
<keyword evidence="1 3" id="KW-0812">Transmembrane</keyword>
<evidence type="ECO:0000256" key="1">
    <source>
        <dbReference type="PROSITE-ProRule" id="PRU01360"/>
    </source>
</evidence>
<comment type="similarity">
    <text evidence="1">Belongs to the TonB-dependent receptor family.</text>
</comment>
<comment type="subcellular location">
    <subcellularLocation>
        <location evidence="1">Cell outer membrane</location>
        <topology evidence="1">Multi-pass membrane protein</topology>
    </subcellularLocation>
</comment>
<dbReference type="AlphaFoldDB" id="A0A9X1R3G8"/>
<keyword evidence="5" id="KW-0645">Protease</keyword>
<accession>A0A9X1R3G8</accession>
<dbReference type="InterPro" id="IPR037066">
    <property type="entry name" value="Plug_dom_sf"/>
</dbReference>
<keyword evidence="1 3" id="KW-0472">Membrane</keyword>
<evidence type="ECO:0000256" key="2">
    <source>
        <dbReference type="SAM" id="MobiDB-lite"/>
    </source>
</evidence>
<keyword evidence="5" id="KW-0378">Hydrolase</keyword>
<organism evidence="5 6">
    <name type="scientific">Aequorivita xiaoshiensis</name>
    <dbReference type="NCBI Taxonomy" id="2874476"/>
    <lineage>
        <taxon>Bacteria</taxon>
        <taxon>Pseudomonadati</taxon>
        <taxon>Bacteroidota</taxon>
        <taxon>Flavobacteriia</taxon>
        <taxon>Flavobacteriales</taxon>
        <taxon>Flavobacteriaceae</taxon>
        <taxon>Aequorivita</taxon>
    </lineage>
</organism>
<feature type="transmembrane region" description="Helical" evidence="3">
    <location>
        <begin position="6"/>
        <end position="24"/>
    </location>
</feature>
<dbReference type="EC" id="3.4.24.-" evidence="5"/>
<name>A0A9X1R3G8_9FLAO</name>
<dbReference type="PROSITE" id="PS52016">
    <property type="entry name" value="TONB_DEPENDENT_REC_3"/>
    <property type="match status" value="1"/>
</dbReference>
<dbReference type="CDD" id="cd07341">
    <property type="entry name" value="M56_BlaR1_MecR1_like"/>
    <property type="match status" value="1"/>
</dbReference>
<feature type="region of interest" description="Disordered" evidence="2">
    <location>
        <begin position="442"/>
        <end position="467"/>
    </location>
</feature>
<dbReference type="GO" id="GO:0008237">
    <property type="term" value="F:metallopeptidase activity"/>
    <property type="evidence" value="ECO:0007669"/>
    <property type="project" value="UniProtKB-KW"/>
</dbReference>
<dbReference type="PANTHER" id="PTHR34978:SF3">
    <property type="entry name" value="SLR0241 PROTEIN"/>
    <property type="match status" value="1"/>
</dbReference>
<dbReference type="GO" id="GO:0009279">
    <property type="term" value="C:cell outer membrane"/>
    <property type="evidence" value="ECO:0007669"/>
    <property type="project" value="UniProtKB-SubCell"/>
</dbReference>
<keyword evidence="1" id="KW-0998">Cell outer membrane</keyword>
<feature type="region of interest" description="Disordered" evidence="2">
    <location>
        <begin position="480"/>
        <end position="501"/>
    </location>
</feature>
<reference evidence="5" key="1">
    <citation type="submission" date="2021-09" db="EMBL/GenBank/DDBJ databases">
        <title>Genome of Aequorivita sp. strain F64183.</title>
        <authorList>
            <person name="Wang Y."/>
        </authorList>
    </citation>
    <scope>NUCLEOTIDE SEQUENCE</scope>
    <source>
        <strain evidence="5">F64183</strain>
    </source>
</reference>
<dbReference type="Gene3D" id="2.170.130.10">
    <property type="entry name" value="TonB-dependent receptor, plug domain"/>
    <property type="match status" value="1"/>
</dbReference>
<evidence type="ECO:0000313" key="5">
    <source>
        <dbReference type="EMBL" id="MCG2430868.1"/>
    </source>
</evidence>
<dbReference type="PANTHER" id="PTHR34978">
    <property type="entry name" value="POSSIBLE SENSOR-TRANSDUCER PROTEIN BLAR"/>
    <property type="match status" value="1"/>
</dbReference>
<evidence type="ECO:0000313" key="6">
    <source>
        <dbReference type="Proteomes" id="UP001139462"/>
    </source>
</evidence>
<comment type="caution">
    <text evidence="5">The sequence shown here is derived from an EMBL/GenBank/DDBJ whole genome shotgun (WGS) entry which is preliminary data.</text>
</comment>
<dbReference type="Proteomes" id="UP001139462">
    <property type="component" value="Unassembled WGS sequence"/>
</dbReference>
<proteinExistence type="inferred from homology"/>
<feature type="transmembrane region" description="Helical" evidence="3">
    <location>
        <begin position="36"/>
        <end position="59"/>
    </location>
</feature>
<keyword evidence="1" id="KW-1134">Transmembrane beta strand</keyword>
<feature type="transmembrane region" description="Helical" evidence="3">
    <location>
        <begin position="264"/>
        <end position="282"/>
    </location>
</feature>
<dbReference type="Pfam" id="PF05569">
    <property type="entry name" value="Peptidase_M56"/>
    <property type="match status" value="1"/>
</dbReference>
<keyword evidence="3" id="KW-1133">Transmembrane helix</keyword>
<sequence>METIQYILKSAGILSLFYLVYIFLLKKETHFTFNRLFLLIGVLAAAIFPIIQFTKTIIIEAPALASFPSTETASETLSSSAFNSNYSIENILLYIYVLGVIVFSLRFIYQLISLFIILENHPYKLSNNCKIIEVSESISPFSFFNYIVFNPTLHTNNELAMILAHEIAHIEQLHTIDVLASNLLLIIQWFNPLAWGYKSSIVENLEYLADRTTITRINSKKEYQLALLNTSLASPLSAPTNKFYNSFIKKRIIMLNKANSNRQNAFKAMVVVPLLTIFLWGFNVNEVKKYVEIPSENNKVKTDKVKEKAFQPVLDKKDIAVITTIEPVTESIAQKTPKAIIKKQSPLQETYRVKIDKNTTDASLQEIKEEVKSKYGLELRYAAIRNNLNEITSLTLTYTGNGNNGNYQVSQDKGIDEFFFFIDKDGKTGFWSEAVEKRRKERMQRRSLKRRERSQDMNERKMEMQERIQKRKMEIEKRRSKMKINHPTPSASPNNEAQEVQGQAKAKRQINKKASNTLYFIDGIASTKKQVELLLPENIDKVNVLKSEKALKKYGGKGVNGVIEITTKK</sequence>